<evidence type="ECO:0000259" key="1">
    <source>
        <dbReference type="PROSITE" id="PS51707"/>
    </source>
</evidence>
<dbReference type="GO" id="GO:0042357">
    <property type="term" value="P:thiamine diphosphate metabolic process"/>
    <property type="evidence" value="ECO:0007669"/>
    <property type="project" value="TreeGrafter"/>
</dbReference>
<proteinExistence type="predicted"/>
<accession>A0A196SAQ4</accession>
<dbReference type="AlphaFoldDB" id="A0A196SAQ4"/>
<gene>
    <name evidence="2" type="ORF">AV274_4197</name>
</gene>
<organism evidence="2 3">
    <name type="scientific">Blastocystis sp. subtype 1 (strain ATCC 50177 / NandII)</name>
    <dbReference type="NCBI Taxonomy" id="478820"/>
    <lineage>
        <taxon>Eukaryota</taxon>
        <taxon>Sar</taxon>
        <taxon>Stramenopiles</taxon>
        <taxon>Bigyra</taxon>
        <taxon>Opalozoa</taxon>
        <taxon>Opalinata</taxon>
        <taxon>Blastocystidae</taxon>
        <taxon>Blastocystis</taxon>
    </lineage>
</organism>
<evidence type="ECO:0000313" key="3">
    <source>
        <dbReference type="Proteomes" id="UP000078348"/>
    </source>
</evidence>
<dbReference type="InterPro" id="IPR039582">
    <property type="entry name" value="THTPA"/>
</dbReference>
<dbReference type="Gene3D" id="2.40.320.10">
    <property type="entry name" value="Hypothetical Protein Pfu-838710-001"/>
    <property type="match status" value="1"/>
</dbReference>
<dbReference type="PROSITE" id="PS51707">
    <property type="entry name" value="CYTH"/>
    <property type="match status" value="1"/>
</dbReference>
<dbReference type="EMBL" id="LXWW01000288">
    <property type="protein sequence ID" value="OAO14130.1"/>
    <property type="molecule type" value="Genomic_DNA"/>
</dbReference>
<dbReference type="PANTHER" id="PTHR14586:SF1">
    <property type="entry name" value="THIAMINE-TRIPHOSPHATASE"/>
    <property type="match status" value="1"/>
</dbReference>
<dbReference type="Proteomes" id="UP000078348">
    <property type="component" value="Unassembled WGS sequence"/>
</dbReference>
<dbReference type="InterPro" id="IPR033469">
    <property type="entry name" value="CYTH-like_dom_sf"/>
</dbReference>
<protein>
    <submittedName>
        <fullName evidence="2">Thiamine triphosphatase</fullName>
    </submittedName>
</protein>
<reference evidence="2 3" key="1">
    <citation type="submission" date="2016-05" db="EMBL/GenBank/DDBJ databases">
        <title>Nuclear genome of Blastocystis sp. subtype 1 NandII.</title>
        <authorList>
            <person name="Gentekaki E."/>
            <person name="Curtis B."/>
            <person name="Stairs C."/>
            <person name="Eme L."/>
            <person name="Herman E."/>
            <person name="Klimes V."/>
            <person name="Arias M.C."/>
            <person name="Elias M."/>
            <person name="Hilliou F."/>
            <person name="Klute M."/>
            <person name="Malik S.-B."/>
            <person name="Pightling A."/>
            <person name="Rachubinski R."/>
            <person name="Salas D."/>
            <person name="Schlacht A."/>
            <person name="Suga H."/>
            <person name="Archibald J."/>
            <person name="Ball S.G."/>
            <person name="Clark G."/>
            <person name="Dacks J."/>
            <person name="Van Der Giezen M."/>
            <person name="Tsaousis A."/>
            <person name="Roger A."/>
        </authorList>
    </citation>
    <scope>NUCLEOTIDE SEQUENCE [LARGE SCALE GENOMIC DNA]</scope>
    <source>
        <strain evidence="3">ATCC 50177 / NandII</strain>
    </source>
</reference>
<dbReference type="PANTHER" id="PTHR14586">
    <property type="entry name" value="THIAMINE-TRIPHOSPHATASE"/>
    <property type="match status" value="1"/>
</dbReference>
<keyword evidence="3" id="KW-1185">Reference proteome</keyword>
<dbReference type="GO" id="GO:0000287">
    <property type="term" value="F:magnesium ion binding"/>
    <property type="evidence" value="ECO:0007669"/>
    <property type="project" value="TreeGrafter"/>
</dbReference>
<comment type="caution">
    <text evidence="2">The sequence shown here is derived from an EMBL/GenBank/DDBJ whole genome shotgun (WGS) entry which is preliminary data.</text>
</comment>
<dbReference type="InterPro" id="IPR023577">
    <property type="entry name" value="CYTH_domain"/>
</dbReference>
<dbReference type="SMART" id="SM01118">
    <property type="entry name" value="CYTH"/>
    <property type="match status" value="1"/>
</dbReference>
<evidence type="ECO:0000313" key="2">
    <source>
        <dbReference type="EMBL" id="OAO14130.1"/>
    </source>
</evidence>
<dbReference type="GO" id="GO:0050333">
    <property type="term" value="F:thiamine triphosphate phosphatase activity"/>
    <property type="evidence" value="ECO:0007669"/>
    <property type="project" value="InterPro"/>
</dbReference>
<dbReference type="Pfam" id="PF01928">
    <property type="entry name" value="CYTH"/>
    <property type="match status" value="1"/>
</dbReference>
<dbReference type="OrthoDB" id="442176at2759"/>
<name>A0A196SAQ4_BLAHN</name>
<feature type="domain" description="CYTH" evidence="1">
    <location>
        <begin position="3"/>
        <end position="213"/>
    </location>
</feature>
<dbReference type="SUPFAM" id="SSF55154">
    <property type="entry name" value="CYTH-like phosphatases"/>
    <property type="match status" value="1"/>
</dbReference>
<sequence length="222" mass="25993">MAALEIEQKFVYEMQTIAKRLSQCHARFLGQKTFLDTYYDFSDRKLALRNIWLRQRQQTWELKSGNIPKVDPDHLNGLGTTYYVEREGKEAISKELDTLPFFASYPSFDAKLSLLHPLAIIETTRTSYRLNDHTKIDLDNARLIPTADLARKDEITYSIGEIEIMVYDDNELRTSHSDRVESEMKQVRAALGVETSTKLLSKLDRYFLEYLPDFYKSYPYHT</sequence>